<reference evidence="8" key="2">
    <citation type="submission" date="2020-08" db="EMBL/GenBank/DDBJ databases">
        <authorList>
            <person name="Chen M."/>
            <person name="Teng W."/>
            <person name="Zhao L."/>
            <person name="Hu C."/>
            <person name="Zhou Y."/>
            <person name="Han B."/>
            <person name="Song L."/>
            <person name="Shu W."/>
        </authorList>
    </citation>
    <scope>NUCLEOTIDE SEQUENCE</scope>
    <source>
        <strain evidence="8">FACHB-1277</strain>
    </source>
</reference>
<dbReference type="GO" id="GO:0016020">
    <property type="term" value="C:membrane"/>
    <property type="evidence" value="ECO:0007669"/>
    <property type="project" value="UniProtKB-SubCell"/>
</dbReference>
<feature type="transmembrane region" description="Helical" evidence="6">
    <location>
        <begin position="77"/>
        <end position="98"/>
    </location>
</feature>
<keyword evidence="3 6" id="KW-0812">Transmembrane</keyword>
<dbReference type="RefSeq" id="WP_190350918.1">
    <property type="nucleotide sequence ID" value="NZ_JACJPY010000028.1"/>
</dbReference>
<accession>A0A926UTL9</accession>
<protein>
    <submittedName>
        <fullName evidence="8">DMT family transporter</fullName>
    </submittedName>
</protein>
<dbReference type="Pfam" id="PF00892">
    <property type="entry name" value="EamA"/>
    <property type="match status" value="2"/>
</dbReference>
<feature type="domain" description="EamA" evidence="7">
    <location>
        <begin position="160"/>
        <end position="291"/>
    </location>
</feature>
<sequence>MNVSQKTQPKDPKQELWGLIYGAFGVMIFSLTLPATRMALTGLDPVFVGLGRAVVAACLSIVLLVATKQTIPSWRFFPNFIVVASGGIIGFPLLSSLAMRDASASYGAVIIGLMPLATALFGVWRGGERANWQFWLCAIAGSGLVMTFALTSGTGNISFADVALLGSVITASFSYAEGTVLARTFGSWQVICWSLVIVLPCLLPIVLHHAPASVSAISREAWLGFCYVSLFSMFIGFFSWYRGLFLGGIAKIGQLQLIQPFLTILASSFLLQEPLTFSTIGFASGVIVCVALGRQSCNR</sequence>
<dbReference type="InterPro" id="IPR050638">
    <property type="entry name" value="AA-Vitamin_Transporters"/>
</dbReference>
<evidence type="ECO:0000259" key="7">
    <source>
        <dbReference type="Pfam" id="PF00892"/>
    </source>
</evidence>
<dbReference type="SUPFAM" id="SSF103481">
    <property type="entry name" value="Multidrug resistance efflux transporter EmrE"/>
    <property type="match status" value="2"/>
</dbReference>
<evidence type="ECO:0000256" key="3">
    <source>
        <dbReference type="ARBA" id="ARBA00022692"/>
    </source>
</evidence>
<keyword evidence="4 6" id="KW-1133">Transmembrane helix</keyword>
<comment type="caution">
    <text evidence="8">The sequence shown here is derived from an EMBL/GenBank/DDBJ whole genome shotgun (WGS) entry which is preliminary data.</text>
</comment>
<dbReference type="Proteomes" id="UP000631421">
    <property type="component" value="Unassembled WGS sequence"/>
</dbReference>
<feature type="domain" description="EamA" evidence="7">
    <location>
        <begin position="16"/>
        <end position="140"/>
    </location>
</feature>
<feature type="transmembrane region" description="Helical" evidence="6">
    <location>
        <begin position="222"/>
        <end position="241"/>
    </location>
</feature>
<evidence type="ECO:0000256" key="2">
    <source>
        <dbReference type="ARBA" id="ARBA00007362"/>
    </source>
</evidence>
<feature type="transmembrane region" description="Helical" evidence="6">
    <location>
        <begin position="16"/>
        <end position="40"/>
    </location>
</feature>
<feature type="transmembrane region" description="Helical" evidence="6">
    <location>
        <begin position="188"/>
        <end position="210"/>
    </location>
</feature>
<feature type="transmembrane region" description="Helical" evidence="6">
    <location>
        <begin position="277"/>
        <end position="293"/>
    </location>
</feature>
<feature type="transmembrane region" description="Helical" evidence="6">
    <location>
        <begin position="46"/>
        <end position="65"/>
    </location>
</feature>
<reference evidence="8" key="1">
    <citation type="journal article" date="2015" name="ISME J.">
        <title>Draft Genome Sequence of Streptomyces incarnatus NRRL8089, which Produces the Nucleoside Antibiotic Sinefungin.</title>
        <authorList>
            <person name="Oshima K."/>
            <person name="Hattori M."/>
            <person name="Shimizu H."/>
            <person name="Fukuda K."/>
            <person name="Nemoto M."/>
            <person name="Inagaki K."/>
            <person name="Tamura T."/>
        </authorList>
    </citation>
    <scope>NUCLEOTIDE SEQUENCE</scope>
    <source>
        <strain evidence="8">FACHB-1277</strain>
    </source>
</reference>
<proteinExistence type="inferred from homology"/>
<dbReference type="InterPro" id="IPR037185">
    <property type="entry name" value="EmrE-like"/>
</dbReference>
<dbReference type="EMBL" id="JACJPY010000028">
    <property type="protein sequence ID" value="MBD2150556.1"/>
    <property type="molecule type" value="Genomic_DNA"/>
</dbReference>
<evidence type="ECO:0000256" key="6">
    <source>
        <dbReference type="SAM" id="Phobius"/>
    </source>
</evidence>
<comment type="subcellular location">
    <subcellularLocation>
        <location evidence="1">Membrane</location>
        <topology evidence="1">Multi-pass membrane protein</topology>
    </subcellularLocation>
</comment>
<dbReference type="InterPro" id="IPR000620">
    <property type="entry name" value="EamA_dom"/>
</dbReference>
<dbReference type="AlphaFoldDB" id="A0A926UTL9"/>
<evidence type="ECO:0000313" key="8">
    <source>
        <dbReference type="EMBL" id="MBD2150556.1"/>
    </source>
</evidence>
<name>A0A926UTL9_9CYAN</name>
<evidence type="ECO:0000256" key="5">
    <source>
        <dbReference type="ARBA" id="ARBA00023136"/>
    </source>
</evidence>
<organism evidence="8 9">
    <name type="scientific">Pseudanabaena cinerea FACHB-1277</name>
    <dbReference type="NCBI Taxonomy" id="2949581"/>
    <lineage>
        <taxon>Bacteria</taxon>
        <taxon>Bacillati</taxon>
        <taxon>Cyanobacteriota</taxon>
        <taxon>Cyanophyceae</taxon>
        <taxon>Pseudanabaenales</taxon>
        <taxon>Pseudanabaenaceae</taxon>
        <taxon>Pseudanabaena</taxon>
        <taxon>Pseudanabaena cinerea</taxon>
    </lineage>
</organism>
<gene>
    <name evidence="8" type="ORF">H6F44_10550</name>
</gene>
<evidence type="ECO:0000256" key="1">
    <source>
        <dbReference type="ARBA" id="ARBA00004141"/>
    </source>
</evidence>
<keyword evidence="5 6" id="KW-0472">Membrane</keyword>
<dbReference type="PANTHER" id="PTHR32322">
    <property type="entry name" value="INNER MEMBRANE TRANSPORTER"/>
    <property type="match status" value="1"/>
</dbReference>
<keyword evidence="9" id="KW-1185">Reference proteome</keyword>
<dbReference type="PANTHER" id="PTHR32322:SF2">
    <property type="entry name" value="EAMA DOMAIN-CONTAINING PROTEIN"/>
    <property type="match status" value="1"/>
</dbReference>
<evidence type="ECO:0000256" key="4">
    <source>
        <dbReference type="ARBA" id="ARBA00022989"/>
    </source>
</evidence>
<feature type="transmembrane region" description="Helical" evidence="6">
    <location>
        <begin position="104"/>
        <end position="124"/>
    </location>
</feature>
<comment type="similarity">
    <text evidence="2">Belongs to the EamA transporter family.</text>
</comment>
<evidence type="ECO:0000313" key="9">
    <source>
        <dbReference type="Proteomes" id="UP000631421"/>
    </source>
</evidence>
<feature type="transmembrane region" description="Helical" evidence="6">
    <location>
        <begin position="131"/>
        <end position="151"/>
    </location>
</feature>